<evidence type="ECO:0000313" key="2">
    <source>
        <dbReference type="WBParaSite" id="EEL_0000043101-mRNA-1"/>
    </source>
</evidence>
<proteinExistence type="predicted"/>
<organism evidence="1 2">
    <name type="scientific">Elaeophora elaphi</name>
    <dbReference type="NCBI Taxonomy" id="1147741"/>
    <lineage>
        <taxon>Eukaryota</taxon>
        <taxon>Metazoa</taxon>
        <taxon>Ecdysozoa</taxon>
        <taxon>Nematoda</taxon>
        <taxon>Chromadorea</taxon>
        <taxon>Rhabditida</taxon>
        <taxon>Spirurina</taxon>
        <taxon>Spiruromorpha</taxon>
        <taxon>Filarioidea</taxon>
        <taxon>Onchocercidae</taxon>
        <taxon>Elaeophora</taxon>
    </lineage>
</organism>
<dbReference type="WBParaSite" id="EEL_0000043101-mRNA-1">
    <property type="protein sequence ID" value="EEL_0000043101-mRNA-1"/>
    <property type="gene ID" value="EEL_0000043101"/>
</dbReference>
<keyword evidence="1" id="KW-1185">Reference proteome</keyword>
<reference evidence="2" key="1">
    <citation type="submission" date="2017-02" db="UniProtKB">
        <authorList>
            <consortium name="WormBaseParasite"/>
        </authorList>
    </citation>
    <scope>IDENTIFICATION</scope>
</reference>
<accession>A0A0R3RGA4</accession>
<evidence type="ECO:0000313" key="1">
    <source>
        <dbReference type="Proteomes" id="UP000050640"/>
    </source>
</evidence>
<dbReference type="Proteomes" id="UP000050640">
    <property type="component" value="Unplaced"/>
</dbReference>
<protein>
    <submittedName>
        <fullName evidence="2">Uncharacterized protein</fullName>
    </submittedName>
</protein>
<dbReference type="STRING" id="1147741.A0A0R3RGA4"/>
<dbReference type="AlphaFoldDB" id="A0A0R3RGA4"/>
<sequence length="61" mass="7022">MDIFGKRQPFEFNTPWEGRVNVFCRTHNMTRNGCCASATAIRSCFAMFFALRELLDLTLAD</sequence>
<name>A0A0R3RGA4_9BILA</name>